<name>A0AAD5V111_9APHY</name>
<evidence type="ECO:0000313" key="5">
    <source>
        <dbReference type="Proteomes" id="UP001212997"/>
    </source>
</evidence>
<evidence type="ECO:0000256" key="1">
    <source>
        <dbReference type="ARBA" id="ARBA00022574"/>
    </source>
</evidence>
<feature type="repeat" description="WD" evidence="3">
    <location>
        <begin position="14"/>
        <end position="55"/>
    </location>
</feature>
<gene>
    <name evidence="4" type="ORF">NLI96_g7382</name>
</gene>
<keyword evidence="5" id="KW-1185">Reference proteome</keyword>
<keyword evidence="1 3" id="KW-0853">WD repeat</keyword>
<keyword evidence="2" id="KW-0677">Repeat</keyword>
<dbReference type="InterPro" id="IPR001680">
    <property type="entry name" value="WD40_rpt"/>
</dbReference>
<dbReference type="InterPro" id="IPR036322">
    <property type="entry name" value="WD40_repeat_dom_sf"/>
</dbReference>
<comment type="caution">
    <text evidence="4">The sequence shown here is derived from an EMBL/GenBank/DDBJ whole genome shotgun (WGS) entry which is preliminary data.</text>
</comment>
<dbReference type="PROSITE" id="PS50082">
    <property type="entry name" value="WD_REPEATS_2"/>
    <property type="match status" value="1"/>
</dbReference>
<evidence type="ECO:0000313" key="4">
    <source>
        <dbReference type="EMBL" id="KAJ3481833.1"/>
    </source>
</evidence>
<proteinExistence type="predicted"/>
<dbReference type="EMBL" id="JANAWD010000301">
    <property type="protein sequence ID" value="KAJ3481833.1"/>
    <property type="molecule type" value="Genomic_DNA"/>
</dbReference>
<dbReference type="InterPro" id="IPR015943">
    <property type="entry name" value="WD40/YVTN_repeat-like_dom_sf"/>
</dbReference>
<dbReference type="Gene3D" id="2.130.10.10">
    <property type="entry name" value="YVTN repeat-like/Quinoprotein amine dehydrogenase"/>
    <property type="match status" value="2"/>
</dbReference>
<dbReference type="SUPFAM" id="SSF50978">
    <property type="entry name" value="WD40 repeat-like"/>
    <property type="match status" value="1"/>
</dbReference>
<dbReference type="PANTHER" id="PTHR19857">
    <property type="entry name" value="MITOCHONDRIAL DIVISION PROTEIN 1-RELATED"/>
    <property type="match status" value="1"/>
</dbReference>
<accession>A0AAD5V111</accession>
<organism evidence="4 5">
    <name type="scientific">Meripilus lineatus</name>
    <dbReference type="NCBI Taxonomy" id="2056292"/>
    <lineage>
        <taxon>Eukaryota</taxon>
        <taxon>Fungi</taxon>
        <taxon>Dikarya</taxon>
        <taxon>Basidiomycota</taxon>
        <taxon>Agaricomycotina</taxon>
        <taxon>Agaricomycetes</taxon>
        <taxon>Polyporales</taxon>
        <taxon>Meripilaceae</taxon>
        <taxon>Meripilus</taxon>
    </lineage>
</organism>
<dbReference type="Pfam" id="PF00400">
    <property type="entry name" value="WD40"/>
    <property type="match status" value="1"/>
</dbReference>
<protein>
    <submittedName>
        <fullName evidence="4">Uncharacterized protein</fullName>
    </submittedName>
</protein>
<dbReference type="InterPro" id="IPR051179">
    <property type="entry name" value="WD_repeat_multifunction"/>
</dbReference>
<dbReference type="AlphaFoldDB" id="A0AAD5V111"/>
<dbReference type="Proteomes" id="UP001212997">
    <property type="component" value="Unassembled WGS sequence"/>
</dbReference>
<evidence type="ECO:0000256" key="2">
    <source>
        <dbReference type="ARBA" id="ARBA00022737"/>
    </source>
</evidence>
<dbReference type="PANTHER" id="PTHR19857:SF8">
    <property type="entry name" value="ANGIO-ASSOCIATED MIGRATORY CELL PROTEIN"/>
    <property type="match status" value="1"/>
</dbReference>
<dbReference type="SMART" id="SM00320">
    <property type="entry name" value="WD40"/>
    <property type="match status" value="2"/>
</dbReference>
<sequence>MVAKSEPYSCILTITGFEDSITSLSFSPDGRHLAMGSYDGTMAIFVVPGGRVLSKIRLPEPVTSILYLPTNRNCVLVGCLDGNLVSVQAETDEHWVNALSFSFEGPIEALEYCTERAYVGIANGSQVSLLRLTKKGQLGYVAVSSTWVLPFTLHLSGSLFFVSRMQCPGGDRPASLAPQQRESDMTLATSVCFMQDGSTLIASFMHYGLVCYDVDSGTILWVIPCIGNIGRMTVAGDEQYCIACNLENGFDTYDLRLRELLWTTKVESNGFPLPVLFIHEDQHVLFGSADGDVVIVCRKTDMVLQKLQHTKGDAIQTMAICGGGPGTGFRYIATGSSGTRTYVKLWMAERRTVRFDEPEMVSMSQAHPSPNIVPVETQLDAPPHIVHNMSPVQARRISPLPGIIVAVRECLYQPPII</sequence>
<evidence type="ECO:0000256" key="3">
    <source>
        <dbReference type="PROSITE-ProRule" id="PRU00221"/>
    </source>
</evidence>
<reference evidence="4" key="1">
    <citation type="submission" date="2022-07" db="EMBL/GenBank/DDBJ databases">
        <title>Genome Sequence of Physisporinus lineatus.</title>
        <authorList>
            <person name="Buettner E."/>
        </authorList>
    </citation>
    <scope>NUCLEOTIDE SEQUENCE</scope>
    <source>
        <strain evidence="4">VT162</strain>
    </source>
</reference>